<evidence type="ECO:0000313" key="2">
    <source>
        <dbReference type="Proteomes" id="UP000000272"/>
    </source>
</evidence>
<keyword evidence="2" id="KW-1185">Reference proteome</keyword>
<dbReference type="STRING" id="555079.Toce_1175"/>
<dbReference type="EMBL" id="CP002131">
    <property type="protein sequence ID" value="ADL07933.1"/>
    <property type="molecule type" value="Genomic_DNA"/>
</dbReference>
<dbReference type="KEGG" id="toc:Toce_1175"/>
<dbReference type="OrthoDB" id="1729884at2"/>
<dbReference type="Proteomes" id="UP000000272">
    <property type="component" value="Chromosome"/>
</dbReference>
<dbReference type="HOGENOM" id="CLU_2572753_0_0_9"/>
<organism evidence="1 2">
    <name type="scientific">Thermosediminibacter oceani (strain ATCC BAA-1034 / DSM 16646 / JW/IW-1228P)</name>
    <dbReference type="NCBI Taxonomy" id="555079"/>
    <lineage>
        <taxon>Bacteria</taxon>
        <taxon>Bacillati</taxon>
        <taxon>Bacillota</taxon>
        <taxon>Clostridia</taxon>
        <taxon>Thermosediminibacterales</taxon>
        <taxon>Thermosediminibacteraceae</taxon>
        <taxon>Thermosediminibacter</taxon>
    </lineage>
</organism>
<proteinExistence type="predicted"/>
<evidence type="ECO:0000313" key="1">
    <source>
        <dbReference type="EMBL" id="ADL07933.1"/>
    </source>
</evidence>
<reference evidence="1 2" key="1">
    <citation type="journal article" date="2010" name="Stand. Genomic Sci.">
        <title>Complete genome sequence of Thermosediminibacter oceani type strain (JW/IW-1228P).</title>
        <authorList>
            <person name="Pitluck S."/>
            <person name="Yasawong M."/>
            <person name="Munk C."/>
            <person name="Nolan M."/>
            <person name="Lapidus A."/>
            <person name="Lucas S."/>
            <person name="Glavina Del Rio T."/>
            <person name="Tice H."/>
            <person name="Cheng J.F."/>
            <person name="Bruce D."/>
            <person name="Detter C."/>
            <person name="Tapia R."/>
            <person name="Han C."/>
            <person name="Goodwin L."/>
            <person name="Liolios K."/>
            <person name="Ivanova N."/>
            <person name="Mavromatis K."/>
            <person name="Mikhailova N."/>
            <person name="Pati A."/>
            <person name="Chen A."/>
            <person name="Palaniappan K."/>
            <person name="Land M."/>
            <person name="Hauser L."/>
            <person name="Chang Y.J."/>
            <person name="Jeffries C.D."/>
            <person name="Rohde M."/>
            <person name="Spring S."/>
            <person name="Sikorski J."/>
            <person name="Goker M."/>
            <person name="Woyke T."/>
            <person name="Bristow J."/>
            <person name="Eisen J.A."/>
            <person name="Markowitz V."/>
            <person name="Hugenholtz P."/>
            <person name="Kyrpides N.C."/>
            <person name="Klenk H.P."/>
        </authorList>
    </citation>
    <scope>NUCLEOTIDE SEQUENCE [LARGE SCALE GENOMIC DNA]</scope>
    <source>
        <strain evidence="2">ATCC BAA-1034 / DSM 16646 / JW/IW-1228P</strain>
    </source>
</reference>
<dbReference type="RefSeq" id="WP_013275972.1">
    <property type="nucleotide sequence ID" value="NC_014377.1"/>
</dbReference>
<name>D9S3F6_THEOJ</name>
<accession>D9S3F6</accession>
<dbReference type="AlphaFoldDB" id="D9S3F6"/>
<gene>
    <name evidence="1" type="ordered locus">Toce_1175</name>
</gene>
<protein>
    <submittedName>
        <fullName evidence="1">Uncharacterized protein</fullName>
    </submittedName>
</protein>
<sequence>MYTLPAFKIQCKPSYIEGIETCEDAMRRQDWGGEMLGVRCPKCEELFFLFCTYQKDDFGSFKKMWGFCTGCGHRFEAVVNK</sequence>